<dbReference type="EMBL" id="JOKH01000002">
    <property type="protein sequence ID" value="KEQ17874.1"/>
    <property type="molecule type" value="Genomic_DNA"/>
</dbReference>
<dbReference type="STRING" id="1137799.GZ78_09515"/>
<dbReference type="InterPro" id="IPR058652">
    <property type="entry name" value="VapC50_C"/>
</dbReference>
<name>A0A081NHF1_9GAMM</name>
<dbReference type="RefSeq" id="WP_034834796.1">
    <property type="nucleotide sequence ID" value="NZ_JOKH01000002.1"/>
</dbReference>
<gene>
    <name evidence="3" type="ORF">GZ78_09515</name>
</gene>
<dbReference type="Pfam" id="PF26343">
    <property type="entry name" value="VapC50_C"/>
    <property type="match status" value="1"/>
</dbReference>
<evidence type="ECO:0000259" key="1">
    <source>
        <dbReference type="Pfam" id="PF13470"/>
    </source>
</evidence>
<dbReference type="InterPro" id="IPR002716">
    <property type="entry name" value="PIN_dom"/>
</dbReference>
<dbReference type="OrthoDB" id="211933at2"/>
<dbReference type="eggNOG" id="COG1569">
    <property type="taxonomic scope" value="Bacteria"/>
</dbReference>
<reference evidence="3 4" key="1">
    <citation type="submission" date="2014-06" db="EMBL/GenBank/DDBJ databases">
        <title>Whole Genome Sequences of Three Symbiotic Endozoicomonas Bacteria.</title>
        <authorList>
            <person name="Neave M.J."/>
            <person name="Apprill A."/>
            <person name="Voolstra C.R."/>
        </authorList>
    </citation>
    <scope>NUCLEOTIDE SEQUENCE [LARGE SCALE GENOMIC DNA]</scope>
    <source>
        <strain evidence="3 4">DSM 25634</strain>
    </source>
</reference>
<organism evidence="3 4">
    <name type="scientific">Endozoicomonas numazuensis</name>
    <dbReference type="NCBI Taxonomy" id="1137799"/>
    <lineage>
        <taxon>Bacteria</taxon>
        <taxon>Pseudomonadati</taxon>
        <taxon>Pseudomonadota</taxon>
        <taxon>Gammaproteobacteria</taxon>
        <taxon>Oceanospirillales</taxon>
        <taxon>Endozoicomonadaceae</taxon>
        <taxon>Endozoicomonas</taxon>
    </lineage>
</organism>
<accession>A0A081NHF1</accession>
<keyword evidence="4" id="KW-1185">Reference proteome</keyword>
<feature type="domain" description="VapC50 C-terminal" evidence="2">
    <location>
        <begin position="131"/>
        <end position="183"/>
    </location>
</feature>
<evidence type="ECO:0000313" key="3">
    <source>
        <dbReference type="EMBL" id="KEQ17874.1"/>
    </source>
</evidence>
<sequence>MASQFTAVFDACVLYPSVLRDVLLRLAITDTFRARWTDQIHDEWTRNLKANHPDIDENYLNKTRQLMNAHVRDALVEGFEHLIDSVQLPDQDDRHVVAAAIAANADVIVTYNLKDFPDEALAPYELQAIHPDSFIHDLIDLHPAEVIGVIRSARAALKNPPLTVDEYLGRLRKQRLPETVTWLESMKLAL</sequence>
<proteinExistence type="predicted"/>
<dbReference type="AlphaFoldDB" id="A0A081NHF1"/>
<evidence type="ECO:0000313" key="4">
    <source>
        <dbReference type="Proteomes" id="UP000028073"/>
    </source>
</evidence>
<dbReference type="Proteomes" id="UP000028073">
    <property type="component" value="Unassembled WGS sequence"/>
</dbReference>
<evidence type="ECO:0000259" key="2">
    <source>
        <dbReference type="Pfam" id="PF26343"/>
    </source>
</evidence>
<comment type="caution">
    <text evidence="3">The sequence shown here is derived from an EMBL/GenBank/DDBJ whole genome shotgun (WGS) entry which is preliminary data.</text>
</comment>
<feature type="domain" description="PIN" evidence="1">
    <location>
        <begin position="7"/>
        <end position="113"/>
    </location>
</feature>
<dbReference type="Pfam" id="PF13470">
    <property type="entry name" value="PIN_3"/>
    <property type="match status" value="1"/>
</dbReference>
<protein>
    <submittedName>
        <fullName evidence="3">Uncharacterized protein</fullName>
    </submittedName>
</protein>